<proteinExistence type="predicted"/>
<name>A0ABV2FHK1_9STRE</name>
<keyword evidence="2" id="KW-1185">Reference proteome</keyword>
<dbReference type="Proteomes" id="UP001549122">
    <property type="component" value="Unassembled WGS sequence"/>
</dbReference>
<evidence type="ECO:0000313" key="1">
    <source>
        <dbReference type="EMBL" id="MET3557915.1"/>
    </source>
</evidence>
<accession>A0ABV2FHK1</accession>
<comment type="caution">
    <text evidence="1">The sequence shown here is derived from an EMBL/GenBank/DDBJ whole genome shotgun (WGS) entry which is preliminary data.</text>
</comment>
<dbReference type="EMBL" id="JBEPLO010000009">
    <property type="protein sequence ID" value="MET3557915.1"/>
    <property type="molecule type" value="Genomic_DNA"/>
</dbReference>
<sequence length="48" mass="5538">MLFVEDTLSSLSENIRTIIDIKDRNQGVLTLEKGELVDKVFVLNFKKK</sequence>
<protein>
    <submittedName>
        <fullName evidence="1">Uncharacterized protein</fullName>
    </submittedName>
</protein>
<gene>
    <name evidence="1" type="ORF">ABID29_001027</name>
</gene>
<organism evidence="1 2">
    <name type="scientific">Streptococcus rupicaprae</name>
    <dbReference type="NCBI Taxonomy" id="759619"/>
    <lineage>
        <taxon>Bacteria</taxon>
        <taxon>Bacillati</taxon>
        <taxon>Bacillota</taxon>
        <taxon>Bacilli</taxon>
        <taxon>Lactobacillales</taxon>
        <taxon>Streptococcaceae</taxon>
        <taxon>Streptococcus</taxon>
    </lineage>
</organism>
<evidence type="ECO:0000313" key="2">
    <source>
        <dbReference type="Proteomes" id="UP001549122"/>
    </source>
</evidence>
<reference evidence="1 2" key="1">
    <citation type="submission" date="2024-06" db="EMBL/GenBank/DDBJ databases">
        <title>Genomic Encyclopedia of Type Strains, Phase IV (KMG-IV): sequencing the most valuable type-strain genomes for metagenomic binning, comparative biology and taxonomic classification.</title>
        <authorList>
            <person name="Goeker M."/>
        </authorList>
    </citation>
    <scope>NUCLEOTIDE SEQUENCE [LARGE SCALE GENOMIC DNA]</scope>
    <source>
        <strain evidence="1 2">DSM 28303</strain>
    </source>
</reference>
<dbReference type="RefSeq" id="WP_354364860.1">
    <property type="nucleotide sequence ID" value="NZ_JBEPLO010000009.1"/>
</dbReference>